<keyword evidence="2" id="KW-0560">Oxidoreductase</keyword>
<dbReference type="PANTHER" id="PTHR43086">
    <property type="entry name" value="VERY-LONG-CHAIN 3-OXOOACYL-COA REDUCTASE"/>
    <property type="match status" value="1"/>
</dbReference>
<accession>A0A0F9R0M2</accession>
<dbReference type="EMBL" id="LAZR01001129">
    <property type="protein sequence ID" value="KKN50180.1"/>
    <property type="molecule type" value="Genomic_DNA"/>
</dbReference>
<comment type="function">
    <text evidence="9">NADP-dependent dehydrogenase with broad substrate specificity acting on 3-hydroxy acids. Catalyzes the NADP-dependent oxidation of L-allo-threonine to L-2-amino-3-keto-butyrate, which is spontaneously decarboxylated into aminoacetone. Also acts on D-threonine, L-serine, D-serine, D-3-hydroxyisobutyrate, L-3-hydroxyisobutyrate, D-glycerate and L-glycerate. Able to catalyze the reduction of the malonic semialdehyde to 3-hydroxypropionic acid. YdfG is apparently supplementing RutE, the presumed malonic semialdehyde reductase involved in pyrimidine degradation since both are able to detoxify malonic semialdehyde.</text>
</comment>
<reference evidence="11" key="1">
    <citation type="journal article" date="2015" name="Nature">
        <title>Complex archaea that bridge the gap between prokaryotes and eukaryotes.</title>
        <authorList>
            <person name="Spang A."/>
            <person name="Saw J.H."/>
            <person name="Jorgensen S.L."/>
            <person name="Zaremba-Niedzwiedzka K."/>
            <person name="Martijn J."/>
            <person name="Lind A.E."/>
            <person name="van Eijk R."/>
            <person name="Schleper C."/>
            <person name="Guy L."/>
            <person name="Ettema T.J."/>
        </authorList>
    </citation>
    <scope>NUCLEOTIDE SEQUENCE</scope>
</reference>
<evidence type="ECO:0000256" key="2">
    <source>
        <dbReference type="ARBA" id="ARBA00023002"/>
    </source>
</evidence>
<dbReference type="AlphaFoldDB" id="A0A0F9R0M2"/>
<dbReference type="PIRSF" id="PIRSF000126">
    <property type="entry name" value="11-beta-HSD1"/>
    <property type="match status" value="1"/>
</dbReference>
<dbReference type="SUPFAM" id="SSF51735">
    <property type="entry name" value="NAD(P)-binding Rossmann-fold domains"/>
    <property type="match status" value="1"/>
</dbReference>
<evidence type="ECO:0000256" key="8">
    <source>
        <dbReference type="ARBA" id="ARBA00044349"/>
    </source>
</evidence>
<sequence>MGKENFMGLENPGIAVITGASSGFGNLFAKRLSDQGFDLIITARRKDRLEALAKELSEKNSTNVEVIVGDLAKMEDINNLAARVKNIDNLDCLINNAGVGTGEDFLNPNANLDEYLNMINLHCKAPMVVTHAALASMMKRDRGLVMNISTIASLVLHGSHEPIYNSTKSFLSVFTEMIQLKLNAAKSKVKMKAICPGFTITEMTQYADKSDTKRYSAWDTAEDVVDHALDNYHNKDIIIISGKHFNEEVKNWRKVARTKPGRYFYF</sequence>
<protein>
    <recommendedName>
        <fullName evidence="6">NADP-dependent 3-hydroxy acid dehydrogenase YdfG</fullName>
        <ecNumber evidence="4">1.1.1.298</ecNumber>
        <ecNumber evidence="5">1.1.1.381</ecNumber>
    </recommendedName>
    <alternativeName>
        <fullName evidence="8">L-allo-threonine dehydrogenase</fullName>
    </alternativeName>
    <alternativeName>
        <fullName evidence="7">Malonic semialdehyde reductase</fullName>
    </alternativeName>
</protein>
<gene>
    <name evidence="11" type="ORF">LCGC14_0635260</name>
</gene>
<evidence type="ECO:0000256" key="3">
    <source>
        <dbReference type="ARBA" id="ARBA00043812"/>
    </source>
</evidence>
<evidence type="ECO:0000256" key="1">
    <source>
        <dbReference type="ARBA" id="ARBA00006484"/>
    </source>
</evidence>
<evidence type="ECO:0000256" key="9">
    <source>
        <dbReference type="ARBA" id="ARBA00045650"/>
    </source>
</evidence>
<dbReference type="InterPro" id="IPR002347">
    <property type="entry name" value="SDR_fam"/>
</dbReference>
<evidence type="ECO:0000313" key="11">
    <source>
        <dbReference type="EMBL" id="KKN50180.1"/>
    </source>
</evidence>
<dbReference type="InterPro" id="IPR020904">
    <property type="entry name" value="Sc_DH/Rdtase_CS"/>
</dbReference>
<dbReference type="InterPro" id="IPR036291">
    <property type="entry name" value="NAD(P)-bd_dom_sf"/>
</dbReference>
<dbReference type="PROSITE" id="PS00061">
    <property type="entry name" value="ADH_SHORT"/>
    <property type="match status" value="1"/>
</dbReference>
<dbReference type="PRINTS" id="PR00080">
    <property type="entry name" value="SDRFAMILY"/>
</dbReference>
<dbReference type="Pfam" id="PF00106">
    <property type="entry name" value="adh_short"/>
    <property type="match status" value="1"/>
</dbReference>
<dbReference type="EC" id="1.1.1.381" evidence="5"/>
<comment type="caution">
    <text evidence="11">The sequence shown here is derived from an EMBL/GenBank/DDBJ whole genome shotgun (WGS) entry which is preliminary data.</text>
</comment>
<evidence type="ECO:0000256" key="10">
    <source>
        <dbReference type="ARBA" id="ARBA00047274"/>
    </source>
</evidence>
<proteinExistence type="inferred from homology"/>
<comment type="similarity">
    <text evidence="1">Belongs to the short-chain dehydrogenases/reductases (SDR) family.</text>
</comment>
<dbReference type="EC" id="1.1.1.298" evidence="4"/>
<name>A0A0F9R0M2_9ZZZZ</name>
<dbReference type="GO" id="GO:0035527">
    <property type="term" value="F:3-hydroxypropionate dehydrogenase (NADP+) activity"/>
    <property type="evidence" value="ECO:0007669"/>
    <property type="project" value="UniProtKB-EC"/>
</dbReference>
<comment type="catalytic activity">
    <reaction evidence="3">
        <text>L-allo-threonine + NADP(+) = aminoacetone + CO2 + NADPH</text>
        <dbReference type="Rhea" id="RHEA:43524"/>
        <dbReference type="ChEBI" id="CHEBI:16526"/>
        <dbReference type="ChEBI" id="CHEBI:57783"/>
        <dbReference type="ChEBI" id="CHEBI:58320"/>
        <dbReference type="ChEBI" id="CHEBI:58349"/>
        <dbReference type="ChEBI" id="CHEBI:58585"/>
        <dbReference type="EC" id="1.1.1.381"/>
    </reaction>
</comment>
<organism evidence="11">
    <name type="scientific">marine sediment metagenome</name>
    <dbReference type="NCBI Taxonomy" id="412755"/>
    <lineage>
        <taxon>unclassified sequences</taxon>
        <taxon>metagenomes</taxon>
        <taxon>ecological metagenomes</taxon>
    </lineage>
</organism>
<comment type="catalytic activity">
    <reaction evidence="10">
        <text>3-hydroxypropanoate + NADP(+) = 3-oxopropanoate + NADPH + H(+)</text>
        <dbReference type="Rhea" id="RHEA:26438"/>
        <dbReference type="ChEBI" id="CHEBI:15378"/>
        <dbReference type="ChEBI" id="CHEBI:16510"/>
        <dbReference type="ChEBI" id="CHEBI:33190"/>
        <dbReference type="ChEBI" id="CHEBI:57783"/>
        <dbReference type="ChEBI" id="CHEBI:58349"/>
        <dbReference type="EC" id="1.1.1.298"/>
    </reaction>
</comment>
<evidence type="ECO:0000256" key="4">
    <source>
        <dbReference type="ARBA" id="ARBA00044050"/>
    </source>
</evidence>
<dbReference type="Gene3D" id="3.40.50.720">
    <property type="entry name" value="NAD(P)-binding Rossmann-like Domain"/>
    <property type="match status" value="1"/>
</dbReference>
<evidence type="ECO:0000256" key="7">
    <source>
        <dbReference type="ARBA" id="ARBA00044271"/>
    </source>
</evidence>
<dbReference type="PRINTS" id="PR00081">
    <property type="entry name" value="GDHRDH"/>
</dbReference>
<evidence type="ECO:0000256" key="5">
    <source>
        <dbReference type="ARBA" id="ARBA00044059"/>
    </source>
</evidence>
<dbReference type="PANTHER" id="PTHR43086:SF3">
    <property type="entry name" value="NADP-DEPENDENT 3-HYDROXY ACID DEHYDROGENASE YDFG"/>
    <property type="match status" value="1"/>
</dbReference>
<evidence type="ECO:0000256" key="6">
    <source>
        <dbReference type="ARBA" id="ARBA00044065"/>
    </source>
</evidence>